<evidence type="ECO:0000313" key="2">
    <source>
        <dbReference type="EMBL" id="KAG8222303.1"/>
    </source>
</evidence>
<reference evidence="2" key="2">
    <citation type="submission" date="2017-10" db="EMBL/GenBank/DDBJ databases">
        <title>Ladona fulva Genome sequencing and assembly.</title>
        <authorList>
            <person name="Murali S."/>
            <person name="Richards S."/>
            <person name="Bandaranaike D."/>
            <person name="Bellair M."/>
            <person name="Blankenburg K."/>
            <person name="Chao H."/>
            <person name="Dinh H."/>
            <person name="Doddapaneni H."/>
            <person name="Dugan-Rocha S."/>
            <person name="Elkadiri S."/>
            <person name="Gnanaolivu R."/>
            <person name="Hernandez B."/>
            <person name="Skinner E."/>
            <person name="Javaid M."/>
            <person name="Lee S."/>
            <person name="Li M."/>
            <person name="Ming W."/>
            <person name="Munidasa M."/>
            <person name="Muniz J."/>
            <person name="Nguyen L."/>
            <person name="Hughes D."/>
            <person name="Osuji N."/>
            <person name="Pu L.-L."/>
            <person name="Puazo M."/>
            <person name="Qu C."/>
            <person name="Quiroz J."/>
            <person name="Raj R."/>
            <person name="Weissenberger G."/>
            <person name="Xin Y."/>
            <person name="Zou X."/>
            <person name="Han Y."/>
            <person name="Worley K."/>
            <person name="Muzny D."/>
            <person name="Gibbs R."/>
        </authorList>
    </citation>
    <scope>NUCLEOTIDE SEQUENCE</scope>
    <source>
        <strain evidence="2">Sampled in the wild</strain>
    </source>
</reference>
<gene>
    <name evidence="2" type="ORF">J437_LFUL001845</name>
</gene>
<feature type="coiled-coil region" evidence="1">
    <location>
        <begin position="40"/>
        <end position="67"/>
    </location>
</feature>
<protein>
    <submittedName>
        <fullName evidence="2">Uncharacterized protein</fullName>
    </submittedName>
</protein>
<sequence length="207" mass="23890">MRYIAFSLQVELIKNRFVKIKDYIEQLLPPPATRLPEQKREKLRSYLEEVEQKYSNFEKLLERLYLGEETSEINDQDVRLYSDEISDIYCDVKAAIRTPLRSEENADIRGNPAPQASSPLPTTSLRLPKFGLPHFSGDLNGWIYFSNLFDNTINQNECLSEIERFQYLLPSLRGEALNIVKSCPSPLTTIELPGICFTEDIIILGVW</sequence>
<keyword evidence="3" id="KW-1185">Reference proteome</keyword>
<dbReference type="EMBL" id="KZ308129">
    <property type="protein sequence ID" value="KAG8222303.1"/>
    <property type="molecule type" value="Genomic_DNA"/>
</dbReference>
<evidence type="ECO:0000313" key="3">
    <source>
        <dbReference type="Proteomes" id="UP000792457"/>
    </source>
</evidence>
<evidence type="ECO:0000256" key="1">
    <source>
        <dbReference type="SAM" id="Coils"/>
    </source>
</evidence>
<dbReference type="Proteomes" id="UP000792457">
    <property type="component" value="Unassembled WGS sequence"/>
</dbReference>
<accession>A0A8K0NUD2</accession>
<dbReference type="Pfam" id="PF03564">
    <property type="entry name" value="DUF1759"/>
    <property type="match status" value="1"/>
</dbReference>
<proteinExistence type="predicted"/>
<organism evidence="2 3">
    <name type="scientific">Ladona fulva</name>
    <name type="common">Scarce chaser dragonfly</name>
    <name type="synonym">Libellula fulva</name>
    <dbReference type="NCBI Taxonomy" id="123851"/>
    <lineage>
        <taxon>Eukaryota</taxon>
        <taxon>Metazoa</taxon>
        <taxon>Ecdysozoa</taxon>
        <taxon>Arthropoda</taxon>
        <taxon>Hexapoda</taxon>
        <taxon>Insecta</taxon>
        <taxon>Pterygota</taxon>
        <taxon>Palaeoptera</taxon>
        <taxon>Odonata</taxon>
        <taxon>Epiprocta</taxon>
        <taxon>Anisoptera</taxon>
        <taxon>Libelluloidea</taxon>
        <taxon>Libellulidae</taxon>
        <taxon>Ladona</taxon>
    </lineage>
</organism>
<dbReference type="OrthoDB" id="6783326at2759"/>
<comment type="caution">
    <text evidence="2">The sequence shown here is derived from an EMBL/GenBank/DDBJ whole genome shotgun (WGS) entry which is preliminary data.</text>
</comment>
<keyword evidence="1" id="KW-0175">Coiled coil</keyword>
<dbReference type="InterPro" id="IPR005312">
    <property type="entry name" value="DUF1759"/>
</dbReference>
<name>A0A8K0NUD2_LADFU</name>
<dbReference type="AlphaFoldDB" id="A0A8K0NUD2"/>
<reference evidence="2" key="1">
    <citation type="submission" date="2013-04" db="EMBL/GenBank/DDBJ databases">
        <authorList>
            <person name="Qu J."/>
            <person name="Murali S.C."/>
            <person name="Bandaranaike D."/>
            <person name="Bellair M."/>
            <person name="Blankenburg K."/>
            <person name="Chao H."/>
            <person name="Dinh H."/>
            <person name="Doddapaneni H."/>
            <person name="Downs B."/>
            <person name="Dugan-Rocha S."/>
            <person name="Elkadiri S."/>
            <person name="Gnanaolivu R.D."/>
            <person name="Hernandez B."/>
            <person name="Javaid M."/>
            <person name="Jayaseelan J.C."/>
            <person name="Lee S."/>
            <person name="Li M."/>
            <person name="Ming W."/>
            <person name="Munidasa M."/>
            <person name="Muniz J."/>
            <person name="Nguyen L."/>
            <person name="Ongeri F."/>
            <person name="Osuji N."/>
            <person name="Pu L.-L."/>
            <person name="Puazo M."/>
            <person name="Qu C."/>
            <person name="Quiroz J."/>
            <person name="Raj R."/>
            <person name="Weissenberger G."/>
            <person name="Xin Y."/>
            <person name="Zou X."/>
            <person name="Han Y."/>
            <person name="Richards S."/>
            <person name="Worley K."/>
            <person name="Muzny D."/>
            <person name="Gibbs R."/>
        </authorList>
    </citation>
    <scope>NUCLEOTIDE SEQUENCE</scope>
    <source>
        <strain evidence="2">Sampled in the wild</strain>
    </source>
</reference>